<reference evidence="2" key="1">
    <citation type="submission" date="2013-08" db="EMBL/GenBank/DDBJ databases">
        <authorList>
            <person name="Mendez C."/>
            <person name="Richter M."/>
            <person name="Ferrer M."/>
            <person name="Sanchez J."/>
        </authorList>
    </citation>
    <scope>NUCLEOTIDE SEQUENCE</scope>
</reference>
<keyword evidence="1" id="KW-1133">Transmembrane helix</keyword>
<keyword evidence="1" id="KW-0472">Membrane</keyword>
<feature type="transmembrane region" description="Helical" evidence="1">
    <location>
        <begin position="99"/>
        <end position="115"/>
    </location>
</feature>
<feature type="transmembrane region" description="Helical" evidence="1">
    <location>
        <begin position="76"/>
        <end position="93"/>
    </location>
</feature>
<protein>
    <recommendedName>
        <fullName evidence="3">Urease accessory protein UreH-like transmembrane domain-containing protein</fullName>
    </recommendedName>
</protein>
<feature type="transmembrane region" description="Helical" evidence="1">
    <location>
        <begin position="193"/>
        <end position="222"/>
    </location>
</feature>
<gene>
    <name evidence="2" type="ORF">B2A_07447</name>
</gene>
<evidence type="ECO:0000313" key="2">
    <source>
        <dbReference type="EMBL" id="EQD50039.1"/>
    </source>
</evidence>
<sequence>MSIFATIFALFNGASITDLSIPSILLIGFILGLMHGATPDEHTWPITFSYSIGSYSSRGGARAGLTFSAGFTVQRAILTALGFLGLAAVYAAYNLDGPVYLVVGFVMLIAGWYLLRGTDIHLPLDQALERVFGRFFRGHTHHTYAAGQVDPVGEEVGPVPLRMALIHGFVAGWGVGGFAVILIFVLAPQMPNVGWAALTGAMFGLGTMVMQIVTGILFARLARIKKLREDQIQSIGRRTAARTLYIGGFAFMVVGAVVAGLPWLQRYYLNTGTSVPNLNQIGYATVL</sequence>
<dbReference type="EMBL" id="AUZZ01005332">
    <property type="protein sequence ID" value="EQD50039.1"/>
    <property type="molecule type" value="Genomic_DNA"/>
</dbReference>
<dbReference type="AlphaFoldDB" id="T1BAL3"/>
<reference evidence="2" key="2">
    <citation type="journal article" date="2014" name="ISME J.">
        <title>Microbial stratification in low pH oxic and suboxic macroscopic growths along an acid mine drainage.</title>
        <authorList>
            <person name="Mendez-Garcia C."/>
            <person name="Mesa V."/>
            <person name="Sprenger R.R."/>
            <person name="Richter M."/>
            <person name="Diez M.S."/>
            <person name="Solano J."/>
            <person name="Bargiela R."/>
            <person name="Golyshina O.V."/>
            <person name="Manteca A."/>
            <person name="Ramos J.L."/>
            <person name="Gallego J.R."/>
            <person name="Llorente I."/>
            <person name="Martins Dos Santos V.A."/>
            <person name="Jensen O.N."/>
            <person name="Pelaez A.I."/>
            <person name="Sanchez J."/>
            <person name="Ferrer M."/>
        </authorList>
    </citation>
    <scope>NUCLEOTIDE SEQUENCE</scope>
</reference>
<feature type="transmembrane region" description="Helical" evidence="1">
    <location>
        <begin position="243"/>
        <end position="264"/>
    </location>
</feature>
<evidence type="ECO:0008006" key="3">
    <source>
        <dbReference type="Google" id="ProtNLM"/>
    </source>
</evidence>
<feature type="transmembrane region" description="Helical" evidence="1">
    <location>
        <begin position="6"/>
        <end position="33"/>
    </location>
</feature>
<accession>T1BAL3</accession>
<evidence type="ECO:0000256" key="1">
    <source>
        <dbReference type="SAM" id="Phobius"/>
    </source>
</evidence>
<keyword evidence="1" id="KW-0812">Transmembrane</keyword>
<organism evidence="2">
    <name type="scientific">mine drainage metagenome</name>
    <dbReference type="NCBI Taxonomy" id="410659"/>
    <lineage>
        <taxon>unclassified sequences</taxon>
        <taxon>metagenomes</taxon>
        <taxon>ecological metagenomes</taxon>
    </lineage>
</organism>
<feature type="non-terminal residue" evidence="2">
    <location>
        <position position="287"/>
    </location>
</feature>
<proteinExistence type="predicted"/>
<comment type="caution">
    <text evidence="2">The sequence shown here is derived from an EMBL/GenBank/DDBJ whole genome shotgun (WGS) entry which is preliminary data.</text>
</comment>
<name>T1BAL3_9ZZZZ</name>
<feature type="transmembrane region" description="Helical" evidence="1">
    <location>
        <begin position="164"/>
        <end position="187"/>
    </location>
</feature>